<dbReference type="PROSITE" id="PS50110">
    <property type="entry name" value="RESPONSE_REGULATORY"/>
    <property type="match status" value="1"/>
</dbReference>
<dbReference type="Pfam" id="PF00072">
    <property type="entry name" value="Response_reg"/>
    <property type="match status" value="1"/>
</dbReference>
<evidence type="ECO:0000313" key="5">
    <source>
        <dbReference type="Proteomes" id="UP001218638"/>
    </source>
</evidence>
<evidence type="ECO:0000313" key="4">
    <source>
        <dbReference type="EMBL" id="WED63562.1"/>
    </source>
</evidence>
<dbReference type="KEGG" id="slom:PXH66_14595"/>
<keyword evidence="5" id="KW-1185">Reference proteome</keyword>
<dbReference type="InterPro" id="IPR011006">
    <property type="entry name" value="CheY-like_superfamily"/>
</dbReference>
<keyword evidence="1 2" id="KW-0597">Phosphoprotein</keyword>
<dbReference type="InterPro" id="IPR050595">
    <property type="entry name" value="Bact_response_regulator"/>
</dbReference>
<evidence type="ECO:0000259" key="3">
    <source>
        <dbReference type="PROSITE" id="PS50110"/>
    </source>
</evidence>
<dbReference type="RefSeq" id="WP_330929770.1">
    <property type="nucleotide sequence ID" value="NZ_CP119075.1"/>
</dbReference>
<dbReference type="PANTHER" id="PTHR44591:SF3">
    <property type="entry name" value="RESPONSE REGULATORY DOMAIN-CONTAINING PROTEIN"/>
    <property type="match status" value="1"/>
</dbReference>
<name>A0AAE9ZZM7_9BACT</name>
<dbReference type="SMART" id="SM00448">
    <property type="entry name" value="REC"/>
    <property type="match status" value="1"/>
</dbReference>
<dbReference type="InterPro" id="IPR001789">
    <property type="entry name" value="Sig_transdc_resp-reg_receiver"/>
</dbReference>
<dbReference type="EMBL" id="CP119075">
    <property type="protein sequence ID" value="WED63562.1"/>
    <property type="molecule type" value="Genomic_DNA"/>
</dbReference>
<dbReference type="Gene3D" id="3.40.50.2300">
    <property type="match status" value="1"/>
</dbReference>
<dbReference type="Proteomes" id="UP001218638">
    <property type="component" value="Chromosome"/>
</dbReference>
<accession>A0AAE9ZZM7</accession>
<evidence type="ECO:0000256" key="2">
    <source>
        <dbReference type="PROSITE-ProRule" id="PRU00169"/>
    </source>
</evidence>
<dbReference type="AlphaFoldDB" id="A0AAE9ZZM7"/>
<proteinExistence type="predicted"/>
<dbReference type="SUPFAM" id="SSF52172">
    <property type="entry name" value="CheY-like"/>
    <property type="match status" value="1"/>
</dbReference>
<dbReference type="GO" id="GO:0000160">
    <property type="term" value="P:phosphorelay signal transduction system"/>
    <property type="evidence" value="ECO:0007669"/>
    <property type="project" value="InterPro"/>
</dbReference>
<dbReference type="PANTHER" id="PTHR44591">
    <property type="entry name" value="STRESS RESPONSE REGULATOR PROTEIN 1"/>
    <property type="match status" value="1"/>
</dbReference>
<evidence type="ECO:0000256" key="1">
    <source>
        <dbReference type="ARBA" id="ARBA00022553"/>
    </source>
</evidence>
<reference evidence="4" key="1">
    <citation type="submission" date="2023-03" db="EMBL/GenBank/DDBJ databases">
        <title>Lomoglobus Profundus gen. nov., sp. nov., a novel member of the phylum Verrucomicrobia, isolated from deep-marine sediment of South China Sea.</title>
        <authorList>
            <person name="Ahmad T."/>
            <person name="Ishaq S.E."/>
            <person name="Wang F."/>
        </authorList>
    </citation>
    <scope>NUCLEOTIDE SEQUENCE</scope>
    <source>
        <strain evidence="4">LMO-M01</strain>
    </source>
</reference>
<organism evidence="4 5">
    <name type="scientific">Synoicihabitans lomoniglobus</name>
    <dbReference type="NCBI Taxonomy" id="2909285"/>
    <lineage>
        <taxon>Bacteria</taxon>
        <taxon>Pseudomonadati</taxon>
        <taxon>Verrucomicrobiota</taxon>
        <taxon>Opitutia</taxon>
        <taxon>Opitutales</taxon>
        <taxon>Opitutaceae</taxon>
        <taxon>Synoicihabitans</taxon>
    </lineage>
</organism>
<feature type="modified residue" description="4-aspartylphosphate" evidence="2">
    <location>
        <position position="52"/>
    </location>
</feature>
<feature type="domain" description="Response regulatory" evidence="3">
    <location>
        <begin position="3"/>
        <end position="119"/>
    </location>
</feature>
<protein>
    <submittedName>
        <fullName evidence="4">Response regulator</fullName>
    </submittedName>
</protein>
<sequence length="123" mass="13788">MPHALLIEDNAANQHLATFLLKRAGFTVTVAENGLLGYNSALELRPDVIVLDIEMPVMDGYETFKKLHADPVTHDIPVLVATSYAMPGERNQALELGVHDYLEKPYEPEEFIRRVKLLFDPAS</sequence>
<gene>
    <name evidence="4" type="ORF">PXH66_14595</name>
</gene>